<dbReference type="InterPro" id="IPR036249">
    <property type="entry name" value="Thioredoxin-like_sf"/>
</dbReference>
<dbReference type="EMBL" id="LYPC01000030">
    <property type="protein sequence ID" value="OCT10778.1"/>
    <property type="molecule type" value="Genomic_DNA"/>
</dbReference>
<evidence type="ECO:0000313" key="3">
    <source>
        <dbReference type="Proteomes" id="UP000093309"/>
    </source>
</evidence>
<dbReference type="GO" id="GO:0045454">
    <property type="term" value="P:cell redox homeostasis"/>
    <property type="evidence" value="ECO:0007669"/>
    <property type="project" value="TreeGrafter"/>
</dbReference>
<dbReference type="RefSeq" id="WP_065859330.1">
    <property type="nucleotide sequence ID" value="NZ_LYPC01000030.1"/>
</dbReference>
<dbReference type="InterPro" id="IPR002109">
    <property type="entry name" value="Glutaredoxin"/>
</dbReference>
<evidence type="ECO:0000313" key="2">
    <source>
        <dbReference type="EMBL" id="OCT10778.1"/>
    </source>
</evidence>
<dbReference type="Pfam" id="PF00462">
    <property type="entry name" value="Glutaredoxin"/>
    <property type="match status" value="1"/>
</dbReference>
<evidence type="ECO:0000259" key="1">
    <source>
        <dbReference type="Pfam" id="PF00462"/>
    </source>
</evidence>
<reference evidence="3" key="1">
    <citation type="submission" date="2016-05" db="EMBL/GenBank/DDBJ databases">
        <title>Paenibacillus oryzae. sp. nov., isolated from the rice root.</title>
        <authorList>
            <person name="Zhang J."/>
            <person name="Zhang X."/>
        </authorList>
    </citation>
    <scope>NUCLEOTIDE SEQUENCE [LARGE SCALE GENOMIC DNA]</scope>
    <source>
        <strain evidence="3">KCTC13222</strain>
    </source>
</reference>
<name>A0A1C0ZRT2_9BACL</name>
<dbReference type="SUPFAM" id="SSF52833">
    <property type="entry name" value="Thioredoxin-like"/>
    <property type="match status" value="1"/>
</dbReference>
<dbReference type="OrthoDB" id="9795531at2"/>
<dbReference type="GO" id="GO:0009055">
    <property type="term" value="F:electron transfer activity"/>
    <property type="evidence" value="ECO:0007669"/>
    <property type="project" value="TreeGrafter"/>
</dbReference>
<feature type="domain" description="Glutaredoxin" evidence="1">
    <location>
        <begin position="4"/>
        <end position="60"/>
    </location>
</feature>
<dbReference type="Proteomes" id="UP000093309">
    <property type="component" value="Unassembled WGS sequence"/>
</dbReference>
<dbReference type="STRING" id="512399.A8709_23380"/>
<accession>A0A1C0ZRT2</accession>
<sequence>MSNVIVYSSTNCPYCQQLKKYLTDQSVAYEERNIDLNDQFGQELHDMGLMSLPVTVIGEHKILGLNVTKLKKALAEIATTTEEEVTQ</sequence>
<dbReference type="AlphaFoldDB" id="A0A1C0ZRT2"/>
<dbReference type="PANTHER" id="PTHR34386">
    <property type="entry name" value="GLUTAREDOXIN"/>
    <property type="match status" value="1"/>
</dbReference>
<dbReference type="CDD" id="cd02976">
    <property type="entry name" value="NrdH"/>
    <property type="match status" value="1"/>
</dbReference>
<keyword evidence="3" id="KW-1185">Reference proteome</keyword>
<proteinExistence type="predicted"/>
<organism evidence="2 3">
    <name type="scientific">Paenibacillus pectinilyticus</name>
    <dbReference type="NCBI Taxonomy" id="512399"/>
    <lineage>
        <taxon>Bacteria</taxon>
        <taxon>Bacillati</taxon>
        <taxon>Bacillota</taxon>
        <taxon>Bacilli</taxon>
        <taxon>Bacillales</taxon>
        <taxon>Paenibacillaceae</taxon>
        <taxon>Paenibacillus</taxon>
    </lineage>
</organism>
<comment type="caution">
    <text evidence="2">The sequence shown here is derived from an EMBL/GenBank/DDBJ whole genome shotgun (WGS) entry which is preliminary data.</text>
</comment>
<gene>
    <name evidence="2" type="ORF">A8709_23380</name>
</gene>
<dbReference type="PROSITE" id="PS51354">
    <property type="entry name" value="GLUTAREDOXIN_2"/>
    <property type="match status" value="1"/>
</dbReference>
<protein>
    <submittedName>
        <fullName evidence="2">NrdH-redoxin</fullName>
    </submittedName>
</protein>
<dbReference type="Gene3D" id="3.40.30.10">
    <property type="entry name" value="Glutaredoxin"/>
    <property type="match status" value="1"/>
</dbReference>
<dbReference type="InterPro" id="IPR051548">
    <property type="entry name" value="Grx-like_ET"/>
</dbReference>
<dbReference type="PANTHER" id="PTHR34386:SF1">
    <property type="entry name" value="GLUTAREDOXIN-LIKE PROTEIN NRDH"/>
    <property type="match status" value="1"/>
</dbReference>